<dbReference type="InterPro" id="IPR001206">
    <property type="entry name" value="Diacylglycerol_kinase_cat_dom"/>
</dbReference>
<keyword evidence="2" id="KW-0547">Nucleotide-binding</keyword>
<dbReference type="EMBL" id="JBHSKT010000003">
    <property type="protein sequence ID" value="MFC5270056.1"/>
    <property type="molecule type" value="Genomic_DNA"/>
</dbReference>
<keyword evidence="4" id="KW-0067">ATP-binding</keyword>
<gene>
    <name evidence="6" type="ORF">ACFPIB_05505</name>
</gene>
<dbReference type="PROSITE" id="PS50146">
    <property type="entry name" value="DAGK"/>
    <property type="match status" value="1"/>
</dbReference>
<dbReference type="EC" id="2.7.1.-" evidence="6"/>
<dbReference type="GO" id="GO:0016301">
    <property type="term" value="F:kinase activity"/>
    <property type="evidence" value="ECO:0007669"/>
    <property type="project" value="UniProtKB-KW"/>
</dbReference>
<evidence type="ECO:0000256" key="3">
    <source>
        <dbReference type="ARBA" id="ARBA00022777"/>
    </source>
</evidence>
<evidence type="ECO:0000313" key="7">
    <source>
        <dbReference type="Proteomes" id="UP001596161"/>
    </source>
</evidence>
<name>A0ABW0E8Z1_9BACT</name>
<keyword evidence="3 6" id="KW-0418">Kinase</keyword>
<protein>
    <submittedName>
        <fullName evidence="6">Diacylglycerol/lipid kinase family protein</fullName>
        <ecNumber evidence="6">2.7.1.-</ecNumber>
    </submittedName>
</protein>
<organism evidence="6 7">
    <name type="scientific">Adhaeribacter terreus</name>
    <dbReference type="NCBI Taxonomy" id="529703"/>
    <lineage>
        <taxon>Bacteria</taxon>
        <taxon>Pseudomonadati</taxon>
        <taxon>Bacteroidota</taxon>
        <taxon>Cytophagia</taxon>
        <taxon>Cytophagales</taxon>
        <taxon>Hymenobacteraceae</taxon>
        <taxon>Adhaeribacter</taxon>
    </lineage>
</organism>
<dbReference type="Gene3D" id="3.40.50.10330">
    <property type="entry name" value="Probable inorganic polyphosphate/atp-NAD kinase, domain 1"/>
    <property type="match status" value="1"/>
</dbReference>
<accession>A0ABW0E8Z1</accession>
<reference evidence="7" key="1">
    <citation type="journal article" date="2019" name="Int. J. Syst. Evol. Microbiol.">
        <title>The Global Catalogue of Microorganisms (GCM) 10K type strain sequencing project: providing services to taxonomists for standard genome sequencing and annotation.</title>
        <authorList>
            <consortium name="The Broad Institute Genomics Platform"/>
            <consortium name="The Broad Institute Genome Sequencing Center for Infectious Disease"/>
            <person name="Wu L."/>
            <person name="Ma J."/>
        </authorList>
    </citation>
    <scope>NUCLEOTIDE SEQUENCE [LARGE SCALE GENOMIC DNA]</scope>
    <source>
        <strain evidence="7">KACC 12602</strain>
    </source>
</reference>
<dbReference type="PANTHER" id="PTHR12358:SF106">
    <property type="entry name" value="LIPID KINASE YEGS"/>
    <property type="match status" value="1"/>
</dbReference>
<sequence length="305" mass="33324">MAASKLANVLFVVNPISGDIEKGSVNETIQEFCLQNRINFAFFETTGENDLANLKAILKQESYQAVFSVGGDGTSHLVGSALIHSSTPMGIIPMGSGNGLSKDLGIPQELDDALGILLQNQVKAIDTLSVNNEICVHLTDLGFNALVVKKFSEGEKRGATSYAFVAMQEYLSYEPKLFTIETDNGNFKGRAFMVTITNANAFGSNATINPSGIIDDGKFEICIIEPFPKTSGLQILYRLYNDSIEASDYSRLISCRQAEIYNTEQDVSQVDGEPMDLGEKITIKLLPKSLHLLIPKQMQASEDEY</sequence>
<keyword evidence="7" id="KW-1185">Reference proteome</keyword>
<dbReference type="Proteomes" id="UP001596161">
    <property type="component" value="Unassembled WGS sequence"/>
</dbReference>
<dbReference type="PANTHER" id="PTHR12358">
    <property type="entry name" value="SPHINGOSINE KINASE"/>
    <property type="match status" value="1"/>
</dbReference>
<dbReference type="InterPro" id="IPR016064">
    <property type="entry name" value="NAD/diacylglycerol_kinase_sf"/>
</dbReference>
<dbReference type="SMART" id="SM00046">
    <property type="entry name" value="DAGKc"/>
    <property type="match status" value="1"/>
</dbReference>
<dbReference type="InterPro" id="IPR045540">
    <property type="entry name" value="YegS/DAGK_C"/>
</dbReference>
<evidence type="ECO:0000259" key="5">
    <source>
        <dbReference type="PROSITE" id="PS50146"/>
    </source>
</evidence>
<dbReference type="Gene3D" id="2.60.200.40">
    <property type="match status" value="1"/>
</dbReference>
<dbReference type="Pfam" id="PF00781">
    <property type="entry name" value="DAGK_cat"/>
    <property type="match status" value="1"/>
</dbReference>
<proteinExistence type="predicted"/>
<dbReference type="RefSeq" id="WP_378016433.1">
    <property type="nucleotide sequence ID" value="NZ_JBHSKT010000003.1"/>
</dbReference>
<evidence type="ECO:0000256" key="1">
    <source>
        <dbReference type="ARBA" id="ARBA00022679"/>
    </source>
</evidence>
<dbReference type="Pfam" id="PF19279">
    <property type="entry name" value="YegS_C"/>
    <property type="match status" value="1"/>
</dbReference>
<dbReference type="InterPro" id="IPR017438">
    <property type="entry name" value="ATP-NAD_kinase_N"/>
</dbReference>
<dbReference type="InterPro" id="IPR050187">
    <property type="entry name" value="Lipid_Phosphate_FormReg"/>
</dbReference>
<comment type="caution">
    <text evidence="6">The sequence shown here is derived from an EMBL/GenBank/DDBJ whole genome shotgun (WGS) entry which is preliminary data.</text>
</comment>
<feature type="domain" description="DAGKc" evidence="5">
    <location>
        <begin position="4"/>
        <end position="134"/>
    </location>
</feature>
<keyword evidence="1 6" id="KW-0808">Transferase</keyword>
<evidence type="ECO:0000256" key="2">
    <source>
        <dbReference type="ARBA" id="ARBA00022741"/>
    </source>
</evidence>
<evidence type="ECO:0000256" key="4">
    <source>
        <dbReference type="ARBA" id="ARBA00022840"/>
    </source>
</evidence>
<evidence type="ECO:0000313" key="6">
    <source>
        <dbReference type="EMBL" id="MFC5270056.1"/>
    </source>
</evidence>
<dbReference type="SUPFAM" id="SSF111331">
    <property type="entry name" value="NAD kinase/diacylglycerol kinase-like"/>
    <property type="match status" value="1"/>
</dbReference>